<evidence type="ECO:0000256" key="2">
    <source>
        <dbReference type="SAM" id="MobiDB-lite"/>
    </source>
</evidence>
<dbReference type="AlphaFoldDB" id="A0A336KY27"/>
<dbReference type="PANTHER" id="PTHR13066:SF2">
    <property type="entry name" value="GOLGIN-45"/>
    <property type="match status" value="1"/>
</dbReference>
<feature type="coiled-coil region" evidence="1">
    <location>
        <begin position="186"/>
        <end position="227"/>
    </location>
</feature>
<evidence type="ECO:0000313" key="4">
    <source>
        <dbReference type="EMBL" id="SSX29458.1"/>
    </source>
</evidence>
<dbReference type="GO" id="GO:0007030">
    <property type="term" value="P:Golgi organization"/>
    <property type="evidence" value="ECO:0007669"/>
    <property type="project" value="InterPro"/>
</dbReference>
<protein>
    <submittedName>
        <fullName evidence="3">CSON001362 protein</fullName>
    </submittedName>
</protein>
<dbReference type="OMA" id="ASQCEVW"/>
<evidence type="ECO:0000256" key="1">
    <source>
        <dbReference type="SAM" id="Coils"/>
    </source>
</evidence>
<feature type="region of interest" description="Disordered" evidence="2">
    <location>
        <begin position="1"/>
        <end position="20"/>
    </location>
</feature>
<keyword evidence="1" id="KW-0175">Coiled coil</keyword>
<dbReference type="GO" id="GO:0043001">
    <property type="term" value="P:Golgi to plasma membrane protein transport"/>
    <property type="evidence" value="ECO:0007669"/>
    <property type="project" value="InterPro"/>
</dbReference>
<name>A0A336KY27_CULSO</name>
<dbReference type="VEuPathDB" id="VectorBase:CSON001362"/>
<dbReference type="GO" id="GO:0000139">
    <property type="term" value="C:Golgi membrane"/>
    <property type="evidence" value="ECO:0007669"/>
    <property type="project" value="TreeGrafter"/>
</dbReference>
<dbReference type="EMBL" id="UFQS01001200">
    <property type="protein sequence ID" value="SSX09668.1"/>
    <property type="molecule type" value="Genomic_DNA"/>
</dbReference>
<reference evidence="3" key="1">
    <citation type="submission" date="2018-04" db="EMBL/GenBank/DDBJ databases">
        <authorList>
            <person name="Go L.Y."/>
            <person name="Mitchell J.A."/>
        </authorList>
    </citation>
    <scope>NUCLEOTIDE SEQUENCE</scope>
    <source>
        <tissue evidence="3">Whole organism</tissue>
    </source>
</reference>
<sequence length="453" mass="51666">MTESITPNNILRESGDGAPCPTVSKPLINKSNLSNDVTADPKHQLNLKNSKKLERITKEIQNTWLKRHLSQPRSASRLLDLEEQRKQVILPAFLPKGKLIQLIPLRKDPVKQKRSFSRNREPRFVPFEPYKAAVTPMCNQYIILKQKKMKKDDTMKGHKRGKSTNVDLNVLVSQVSTVKSNEIHGKLKSDNEKSALDKQREQYEQQIASLQNEKSQIEKQLKFQAQVNSELKNLLVNAMSQDETFVSDRITSMTEDKLHLAEKLMTSAEDLSNRAEMIEYYTGQIEVWRSRFLASGVMIEELARWKTSLLQRNHLLVKSNKKLLETVGRCRDMQLEILSNLAFLEGISKKLELETANILDISKENVSLSQHLALQNTSKVGMPHELNLNGLEAMTEGEKLAIQALETSNEPLISTDELLKTILGQHFILMNQQKKAQEEKIEIVHEPGVPKIV</sequence>
<organism evidence="3">
    <name type="scientific">Culicoides sonorensis</name>
    <name type="common">Biting midge</name>
    <dbReference type="NCBI Taxonomy" id="179676"/>
    <lineage>
        <taxon>Eukaryota</taxon>
        <taxon>Metazoa</taxon>
        <taxon>Ecdysozoa</taxon>
        <taxon>Arthropoda</taxon>
        <taxon>Hexapoda</taxon>
        <taxon>Insecta</taxon>
        <taxon>Pterygota</taxon>
        <taxon>Neoptera</taxon>
        <taxon>Endopterygota</taxon>
        <taxon>Diptera</taxon>
        <taxon>Nematocera</taxon>
        <taxon>Chironomoidea</taxon>
        <taxon>Ceratopogonidae</taxon>
        <taxon>Ceratopogoninae</taxon>
        <taxon>Culicoides</taxon>
        <taxon>Monoculicoides</taxon>
    </lineage>
</organism>
<gene>
    <name evidence="3" type="primary">CSON001362</name>
</gene>
<accession>A0A336KY27</accession>
<reference evidence="4" key="2">
    <citation type="submission" date="2018-07" db="EMBL/GenBank/DDBJ databases">
        <authorList>
            <person name="Quirk P.G."/>
            <person name="Krulwich T.A."/>
        </authorList>
    </citation>
    <scope>NUCLEOTIDE SEQUENCE</scope>
</reference>
<dbReference type="PANTHER" id="PTHR13066">
    <property type="entry name" value="BASIC LEUCINE ZIPPER NUCLEAR FACTOR 1 BLZF1 PROTEIN"/>
    <property type="match status" value="1"/>
</dbReference>
<dbReference type="InterPro" id="IPR027095">
    <property type="entry name" value="Golgin-45"/>
</dbReference>
<dbReference type="EMBL" id="UFQT01001200">
    <property type="protein sequence ID" value="SSX29458.1"/>
    <property type="molecule type" value="Genomic_DNA"/>
</dbReference>
<feature type="compositionally biased region" description="Polar residues" evidence="2">
    <location>
        <begin position="1"/>
        <end position="11"/>
    </location>
</feature>
<proteinExistence type="predicted"/>
<evidence type="ECO:0000313" key="3">
    <source>
        <dbReference type="EMBL" id="SSX09668.1"/>
    </source>
</evidence>